<evidence type="ECO:0000256" key="7">
    <source>
        <dbReference type="ARBA" id="ARBA00049244"/>
    </source>
</evidence>
<evidence type="ECO:0000256" key="6">
    <source>
        <dbReference type="ARBA" id="ARBA00034754"/>
    </source>
</evidence>
<dbReference type="NCBIfam" id="TIGR01128">
    <property type="entry name" value="holA"/>
    <property type="match status" value="1"/>
</dbReference>
<organism evidence="9">
    <name type="scientific">mine drainage metagenome</name>
    <dbReference type="NCBI Taxonomy" id="410659"/>
    <lineage>
        <taxon>unclassified sequences</taxon>
        <taxon>metagenomes</taxon>
        <taxon>ecological metagenomes</taxon>
    </lineage>
</organism>
<evidence type="ECO:0000313" key="9">
    <source>
        <dbReference type="EMBL" id="OIR00776.1"/>
    </source>
</evidence>
<keyword evidence="2" id="KW-0808">Transferase</keyword>
<dbReference type="SUPFAM" id="SSF52540">
    <property type="entry name" value="P-loop containing nucleoside triphosphate hydrolases"/>
    <property type="match status" value="1"/>
</dbReference>
<keyword evidence="5" id="KW-0239">DNA-directed DNA polymerase</keyword>
<evidence type="ECO:0000256" key="2">
    <source>
        <dbReference type="ARBA" id="ARBA00022679"/>
    </source>
</evidence>
<gene>
    <name evidence="9" type="ORF">GALL_171130</name>
</gene>
<dbReference type="EMBL" id="MLJW01000091">
    <property type="protein sequence ID" value="OIR00776.1"/>
    <property type="molecule type" value="Genomic_DNA"/>
</dbReference>
<comment type="catalytic activity">
    <reaction evidence="7">
        <text>DNA(n) + a 2'-deoxyribonucleoside 5'-triphosphate = DNA(n+1) + diphosphate</text>
        <dbReference type="Rhea" id="RHEA:22508"/>
        <dbReference type="Rhea" id="RHEA-COMP:17339"/>
        <dbReference type="Rhea" id="RHEA-COMP:17340"/>
        <dbReference type="ChEBI" id="CHEBI:33019"/>
        <dbReference type="ChEBI" id="CHEBI:61560"/>
        <dbReference type="ChEBI" id="CHEBI:173112"/>
        <dbReference type="EC" id="2.7.7.7"/>
    </reaction>
</comment>
<accession>A0A1J5S9N8</accession>
<name>A0A1J5S9N8_9ZZZZ</name>
<protein>
    <recommendedName>
        <fullName evidence="1">DNA-directed DNA polymerase</fullName>
        <ecNumber evidence="1">2.7.7.7</ecNumber>
    </recommendedName>
</protein>
<dbReference type="GO" id="GO:0003677">
    <property type="term" value="F:DNA binding"/>
    <property type="evidence" value="ECO:0007669"/>
    <property type="project" value="InterPro"/>
</dbReference>
<comment type="similarity">
    <text evidence="6">Belongs to the DNA polymerase HolA subunit family.</text>
</comment>
<dbReference type="Gene3D" id="3.40.50.300">
    <property type="entry name" value="P-loop containing nucleotide triphosphate hydrolases"/>
    <property type="match status" value="1"/>
</dbReference>
<dbReference type="PANTHER" id="PTHR34388">
    <property type="entry name" value="DNA POLYMERASE III SUBUNIT DELTA"/>
    <property type="match status" value="1"/>
</dbReference>
<dbReference type="AlphaFoldDB" id="A0A1J5S9N8"/>
<dbReference type="EC" id="2.7.7.7" evidence="1"/>
<proteinExistence type="inferred from homology"/>
<evidence type="ECO:0000256" key="1">
    <source>
        <dbReference type="ARBA" id="ARBA00012417"/>
    </source>
</evidence>
<dbReference type="GO" id="GO:0003887">
    <property type="term" value="F:DNA-directed DNA polymerase activity"/>
    <property type="evidence" value="ECO:0007669"/>
    <property type="project" value="UniProtKB-KW"/>
</dbReference>
<evidence type="ECO:0000256" key="5">
    <source>
        <dbReference type="ARBA" id="ARBA00022932"/>
    </source>
</evidence>
<reference evidence="9" key="1">
    <citation type="submission" date="2016-10" db="EMBL/GenBank/DDBJ databases">
        <title>Sequence of Gallionella enrichment culture.</title>
        <authorList>
            <person name="Poehlein A."/>
            <person name="Muehling M."/>
            <person name="Daniel R."/>
        </authorList>
    </citation>
    <scope>NUCLEOTIDE SEQUENCE</scope>
</reference>
<dbReference type="Pfam" id="PF21694">
    <property type="entry name" value="DNA_pol3_delta_C"/>
    <property type="match status" value="1"/>
</dbReference>
<dbReference type="Gene3D" id="1.10.8.60">
    <property type="match status" value="1"/>
</dbReference>
<comment type="caution">
    <text evidence="9">The sequence shown here is derived from an EMBL/GenBank/DDBJ whole genome shotgun (WGS) entry which is preliminary data.</text>
</comment>
<feature type="domain" description="DNA polymerase III delta subunit-like C-terminal" evidence="8">
    <location>
        <begin position="217"/>
        <end position="320"/>
    </location>
</feature>
<dbReference type="GO" id="GO:0009360">
    <property type="term" value="C:DNA polymerase III complex"/>
    <property type="evidence" value="ECO:0007669"/>
    <property type="project" value="TreeGrafter"/>
</dbReference>
<keyword evidence="3" id="KW-0548">Nucleotidyltransferase</keyword>
<evidence type="ECO:0000256" key="3">
    <source>
        <dbReference type="ARBA" id="ARBA00022695"/>
    </source>
</evidence>
<keyword evidence="4" id="KW-0235">DNA replication</keyword>
<dbReference type="InterPro" id="IPR048466">
    <property type="entry name" value="DNA_pol3_delta-like_C"/>
</dbReference>
<dbReference type="InterPro" id="IPR005790">
    <property type="entry name" value="DNA_polIII_delta"/>
</dbReference>
<dbReference type="PANTHER" id="PTHR34388:SF1">
    <property type="entry name" value="DNA POLYMERASE III SUBUNIT DELTA"/>
    <property type="match status" value="1"/>
</dbReference>
<dbReference type="GO" id="GO:0006261">
    <property type="term" value="P:DNA-templated DNA replication"/>
    <property type="evidence" value="ECO:0007669"/>
    <property type="project" value="TreeGrafter"/>
</dbReference>
<dbReference type="InterPro" id="IPR008921">
    <property type="entry name" value="DNA_pol3_clamp-load_cplx_C"/>
</dbReference>
<dbReference type="Gene3D" id="1.20.272.10">
    <property type="match status" value="1"/>
</dbReference>
<evidence type="ECO:0000256" key="4">
    <source>
        <dbReference type="ARBA" id="ARBA00022705"/>
    </source>
</evidence>
<dbReference type="SUPFAM" id="SSF48019">
    <property type="entry name" value="post-AAA+ oligomerization domain-like"/>
    <property type="match status" value="1"/>
</dbReference>
<evidence type="ECO:0000259" key="8">
    <source>
        <dbReference type="Pfam" id="PF21694"/>
    </source>
</evidence>
<dbReference type="InterPro" id="IPR027417">
    <property type="entry name" value="P-loop_NTPase"/>
</dbReference>
<sequence>MKLAGNRIEAFLNKPDAAMRAVLVYGPDAGLIKERLDRLARTVLADLADPFRMADLAASVLKDDPARLADEAAAIALTGGRRVVRVREAGDAATAALTAFLTHPLGDAMVLIEAGELSPRSSLRKLFEGADNAVALPCYADEGGGLEAVIHETLRGHQLTADPDAVAFLADHLGGDRKLTRAELDKLALYMGGPGRVKLEDAVACVGDTAALSLDSLCMATANGDQATAQRVLDRLLLEGTHAVAILRSLQRHFQRLHLCAGHIARGKTAEQAVASLKPPPHFRVAAEIKGQLARWSPDRLGQALELLVNTEIDCKTTGMPGDELTGRAIMSLARFGARRPPQRR</sequence>